<sequence>MKNMHNLLNNYNSLIKDADYVKIMTPFVISTMTQPLLGAVDTAVAGRLNDPSYIAGVSVGSVVFNTIYWIFGFLRVNTTSLSAIALGSGKKEDKSFAFFQPLFIALIISFIILISQKIIALYCKNAFRLETKAFESLNIYYNILIWGAPFLLSNYVMLGWLMGQRKIKASLTMQITGNVLNMILDVVFALILNMEVFGIAFATLISQIVSFLIGVLFIIKYGDFGKVDFKKIIDFSKIKASLYSNLYLMLRTLCLILQINIFTAKSSSLGSILISSNSILLQIQSIISYMFDGIANTSSVYSGKSFGEKDLNLLKATIIKNMKYSFIFIIALTSVYLIFNKNFINLFTDNSEVLNYSYKYYFWVALYPAISAIGLTFYGIFTGASFNKPIFISTFLSLCLFLAILFLTFDRFNNNGLWISLLAFYLGRSVFILPFIKTLFNKIDLNNQTKGDYFE</sequence>
<name>A0A5C8ECF2_9SPIR</name>
<dbReference type="CDD" id="cd13136">
    <property type="entry name" value="MATE_DinF_like"/>
    <property type="match status" value="1"/>
</dbReference>
<accession>A0A5C8ECF2</accession>
<feature type="transmembrane region" description="Helical" evidence="7">
    <location>
        <begin position="175"/>
        <end position="192"/>
    </location>
</feature>
<evidence type="ECO:0000256" key="4">
    <source>
        <dbReference type="ARBA" id="ARBA00022692"/>
    </source>
</evidence>
<evidence type="ECO:0000256" key="3">
    <source>
        <dbReference type="ARBA" id="ARBA00022448"/>
    </source>
</evidence>
<dbReference type="RefSeq" id="WP_147771532.1">
    <property type="nucleotide sequence ID" value="NZ_SAYB01000007.1"/>
</dbReference>
<dbReference type="AlphaFoldDB" id="A0A5C8ECF2"/>
<keyword evidence="5 7" id="KW-1133">Transmembrane helix</keyword>
<feature type="transmembrane region" description="Helical" evidence="7">
    <location>
        <begin position="415"/>
        <end position="436"/>
    </location>
</feature>
<dbReference type="GO" id="GO:0042910">
    <property type="term" value="F:xenobiotic transmembrane transporter activity"/>
    <property type="evidence" value="ECO:0007669"/>
    <property type="project" value="InterPro"/>
</dbReference>
<feature type="transmembrane region" description="Helical" evidence="7">
    <location>
        <begin position="52"/>
        <end position="74"/>
    </location>
</feature>
<feature type="transmembrane region" description="Helical" evidence="7">
    <location>
        <begin position="95"/>
        <end position="119"/>
    </location>
</feature>
<keyword evidence="6 7" id="KW-0472">Membrane</keyword>
<feature type="transmembrane region" description="Helical" evidence="7">
    <location>
        <begin position="360"/>
        <end position="381"/>
    </location>
</feature>
<proteinExistence type="inferred from homology"/>
<protein>
    <submittedName>
        <fullName evidence="8">MATE family efflux transporter</fullName>
    </submittedName>
</protein>
<reference evidence="8 9" key="1">
    <citation type="journal article" date="1992" name="Lakartidningen">
        <title>[Penicillin V and not amoxicillin is the first choice preparation in acute otitis].</title>
        <authorList>
            <person name="Kamme C."/>
            <person name="Lundgren K."/>
            <person name="Prellner K."/>
        </authorList>
    </citation>
    <scope>NUCLEOTIDE SEQUENCE [LARGE SCALE GENOMIC DNA]</scope>
    <source>
        <strain evidence="8 9">PC4580III</strain>
    </source>
</reference>
<evidence type="ECO:0000256" key="6">
    <source>
        <dbReference type="ARBA" id="ARBA00023136"/>
    </source>
</evidence>
<keyword evidence="3" id="KW-0813">Transport</keyword>
<feature type="transmembrane region" description="Helical" evidence="7">
    <location>
        <begin position="279"/>
        <end position="301"/>
    </location>
</feature>
<dbReference type="GO" id="GO:0005886">
    <property type="term" value="C:plasma membrane"/>
    <property type="evidence" value="ECO:0007669"/>
    <property type="project" value="TreeGrafter"/>
</dbReference>
<feature type="transmembrane region" description="Helical" evidence="7">
    <location>
        <begin position="198"/>
        <end position="219"/>
    </location>
</feature>
<comment type="subcellular location">
    <subcellularLocation>
        <location evidence="1">Membrane</location>
        <topology evidence="1">Multi-pass membrane protein</topology>
    </subcellularLocation>
</comment>
<evidence type="ECO:0000313" key="8">
    <source>
        <dbReference type="EMBL" id="TXJ35415.1"/>
    </source>
</evidence>
<dbReference type="Proteomes" id="UP000322814">
    <property type="component" value="Unassembled WGS sequence"/>
</dbReference>
<dbReference type="NCBIfam" id="TIGR00797">
    <property type="entry name" value="matE"/>
    <property type="match status" value="1"/>
</dbReference>
<dbReference type="PANTHER" id="PTHR43298">
    <property type="entry name" value="MULTIDRUG RESISTANCE PROTEIN NORM-RELATED"/>
    <property type="match status" value="1"/>
</dbReference>
<dbReference type="Pfam" id="PF01554">
    <property type="entry name" value="MatE"/>
    <property type="match status" value="2"/>
</dbReference>
<dbReference type="GO" id="GO:0015297">
    <property type="term" value="F:antiporter activity"/>
    <property type="evidence" value="ECO:0007669"/>
    <property type="project" value="InterPro"/>
</dbReference>
<comment type="caution">
    <text evidence="8">The sequence shown here is derived from an EMBL/GenBank/DDBJ whole genome shotgun (WGS) entry which is preliminary data.</text>
</comment>
<comment type="similarity">
    <text evidence="2">Belongs to the multi antimicrobial extrusion (MATE) (TC 2.A.66.1) family.</text>
</comment>
<feature type="transmembrane region" description="Helical" evidence="7">
    <location>
        <begin position="390"/>
        <end position="409"/>
    </location>
</feature>
<dbReference type="InterPro" id="IPR050222">
    <property type="entry name" value="MATE_MdtK"/>
</dbReference>
<feature type="transmembrane region" description="Helical" evidence="7">
    <location>
        <begin position="20"/>
        <end position="40"/>
    </location>
</feature>
<organism evidence="8 9">
    <name type="scientific">Brachyspira aalborgi</name>
    <dbReference type="NCBI Taxonomy" id="29522"/>
    <lineage>
        <taxon>Bacteria</taxon>
        <taxon>Pseudomonadati</taxon>
        <taxon>Spirochaetota</taxon>
        <taxon>Spirochaetia</taxon>
        <taxon>Brachyspirales</taxon>
        <taxon>Brachyspiraceae</taxon>
        <taxon>Brachyspira</taxon>
    </lineage>
</organism>
<evidence type="ECO:0000256" key="5">
    <source>
        <dbReference type="ARBA" id="ARBA00022989"/>
    </source>
</evidence>
<feature type="transmembrane region" description="Helical" evidence="7">
    <location>
        <begin position="139"/>
        <end position="163"/>
    </location>
</feature>
<dbReference type="InterPro" id="IPR044644">
    <property type="entry name" value="DinF-like"/>
</dbReference>
<keyword evidence="4 7" id="KW-0812">Transmembrane</keyword>
<gene>
    <name evidence="8" type="ORF">EPJ78_10915</name>
</gene>
<evidence type="ECO:0000256" key="2">
    <source>
        <dbReference type="ARBA" id="ARBA00010199"/>
    </source>
</evidence>
<evidence type="ECO:0000256" key="7">
    <source>
        <dbReference type="SAM" id="Phobius"/>
    </source>
</evidence>
<evidence type="ECO:0000256" key="1">
    <source>
        <dbReference type="ARBA" id="ARBA00004141"/>
    </source>
</evidence>
<dbReference type="EMBL" id="SAYB01000007">
    <property type="protein sequence ID" value="TXJ35415.1"/>
    <property type="molecule type" value="Genomic_DNA"/>
</dbReference>
<dbReference type="PANTHER" id="PTHR43298:SF2">
    <property type="entry name" value="FMN_FAD EXPORTER YEEO-RELATED"/>
    <property type="match status" value="1"/>
</dbReference>
<dbReference type="InterPro" id="IPR002528">
    <property type="entry name" value="MATE_fam"/>
</dbReference>
<feature type="transmembrane region" description="Helical" evidence="7">
    <location>
        <begin position="240"/>
        <end position="259"/>
    </location>
</feature>
<feature type="transmembrane region" description="Helical" evidence="7">
    <location>
        <begin position="322"/>
        <end position="340"/>
    </location>
</feature>
<evidence type="ECO:0000313" key="9">
    <source>
        <dbReference type="Proteomes" id="UP000322814"/>
    </source>
</evidence>